<dbReference type="Proteomes" id="UP000288675">
    <property type="component" value="Chromosome"/>
</dbReference>
<organism evidence="1 2">
    <name type="scientific">Bacillus glycinifermentans</name>
    <dbReference type="NCBI Taxonomy" id="1664069"/>
    <lineage>
        <taxon>Bacteria</taxon>
        <taxon>Bacillati</taxon>
        <taxon>Bacillota</taxon>
        <taxon>Bacilli</taxon>
        <taxon>Bacillales</taxon>
        <taxon>Bacillaceae</taxon>
        <taxon>Bacillus</taxon>
    </lineage>
</organism>
<evidence type="ECO:0000313" key="2">
    <source>
        <dbReference type="Proteomes" id="UP000288675"/>
    </source>
</evidence>
<evidence type="ECO:0000313" key="1">
    <source>
        <dbReference type="EMBL" id="QAT67968.1"/>
    </source>
</evidence>
<proteinExistence type="predicted"/>
<dbReference type="Pfam" id="PF05135">
    <property type="entry name" value="Phage_connect_1"/>
    <property type="match status" value="1"/>
</dbReference>
<name>A0AAJ3Z3E1_9BACI</name>
<dbReference type="NCBIfam" id="TIGR01560">
    <property type="entry name" value="put_DNA_pack"/>
    <property type="match status" value="1"/>
</dbReference>
<dbReference type="Gene3D" id="1.10.3230.30">
    <property type="entry name" value="Phage gp6-like head-tail connector protein"/>
    <property type="match status" value="1"/>
</dbReference>
<sequence length="93" mass="10562">MHRLNDRLKEHLRIEDSEEDSLLSFYLQSATNYIRRATGREDDHLIILAAGIFYEFRVTEKSMSLALDALTPLILQAEMCGDDNASESGEAQT</sequence>
<gene>
    <name evidence="1" type="ORF">EQZ20_20295</name>
</gene>
<dbReference type="CDD" id="cd08054">
    <property type="entry name" value="gp6"/>
    <property type="match status" value="1"/>
</dbReference>
<dbReference type="InterPro" id="IPR021146">
    <property type="entry name" value="Phage_gp6-like_head-tail"/>
</dbReference>
<accession>A0AAJ3Z3E1</accession>
<protein>
    <submittedName>
        <fullName evidence="1">Phage gp6-like head-tail connector protein</fullName>
    </submittedName>
</protein>
<reference evidence="1 2" key="1">
    <citation type="submission" date="2019-01" db="EMBL/GenBank/DDBJ databases">
        <title>Genome sequence of Bacillus glycinifermentans SRCM103574.</title>
        <authorList>
            <person name="Kong H.-J."/>
            <person name="Jeong S.-Y."/>
            <person name="Jeong D.-Y."/>
        </authorList>
    </citation>
    <scope>NUCLEOTIDE SEQUENCE [LARGE SCALE GENOMIC DNA]</scope>
    <source>
        <strain evidence="1 2">SRCM103574</strain>
    </source>
</reference>
<dbReference type="InterPro" id="IPR006450">
    <property type="entry name" value="Phage_HK97_gp6-like"/>
</dbReference>
<dbReference type="EMBL" id="CP035232">
    <property type="protein sequence ID" value="QAT67968.1"/>
    <property type="molecule type" value="Genomic_DNA"/>
</dbReference>
<dbReference type="AlphaFoldDB" id="A0AAJ3Z3E1"/>